<keyword evidence="1" id="KW-0732">Signal</keyword>
<protein>
    <submittedName>
        <fullName evidence="2">Uncharacterized protein</fullName>
    </submittedName>
</protein>
<sequence>MKTNHALISVLSLSLLAAGCGEYSKNPVQDLAAMRDNARLELKKGPDSVREITKEVIVKEDRIVKIEESTINGSLLVISADEDMDFEEGKTKQYKIQARVLDPSVEIKLNVEEKPKEVSIEKSTKEADVYILTYTPALYTVPANKKKQKLKVVLKAVVTSTKNAADAAKYEGLVRTKELNLTVFRTEDAPSEVQVLGLGTQVSEGSITTFSVTAKVPGTDANAPQKPSLIVTADENQSSAGQSFKDLDGSRHIPADTKVEYVKDSVWKFTKTFDTQNIPVQPQVGKTGAILQNVDGTFVRVAFRVAYDGLQTAPTVQRIKIAYTKPISAPRFDLTSIGQTGLKASPGKTVVANFTVSSADAQAEVKVESPVTSLDVNPSLTCVDASTGANKQNCTLSLNVSCETKLENLNGDITVNALSIVNGRNSNLVAAKIKVVATQDATLCSAEAAK</sequence>
<gene>
    <name evidence="2" type="ORF">MNR06_04985</name>
</gene>
<evidence type="ECO:0000313" key="2">
    <source>
        <dbReference type="EMBL" id="UOF02304.1"/>
    </source>
</evidence>
<feature type="chain" id="PRO_5045935788" evidence="1">
    <location>
        <begin position="18"/>
        <end position="450"/>
    </location>
</feature>
<keyword evidence="3" id="KW-1185">Reference proteome</keyword>
<dbReference type="EMBL" id="CP093442">
    <property type="protein sequence ID" value="UOF02304.1"/>
    <property type="molecule type" value="Genomic_DNA"/>
</dbReference>
<feature type="signal peptide" evidence="1">
    <location>
        <begin position="1"/>
        <end position="17"/>
    </location>
</feature>
<organism evidence="2 3">
    <name type="scientific">Bdellovibrio reynosensis</name>
    <dbReference type="NCBI Taxonomy" id="2835041"/>
    <lineage>
        <taxon>Bacteria</taxon>
        <taxon>Pseudomonadati</taxon>
        <taxon>Bdellovibrionota</taxon>
        <taxon>Bdellovibrionia</taxon>
        <taxon>Bdellovibrionales</taxon>
        <taxon>Pseudobdellovibrionaceae</taxon>
        <taxon>Bdellovibrio</taxon>
    </lineage>
</organism>
<reference evidence="2" key="1">
    <citation type="submission" date="2022-03" db="EMBL/GenBank/DDBJ databases">
        <title>Genome Identification and Characterization of new species Bdellovibrio reynosense LBG001 sp. nov. from a Mexico soil sample.</title>
        <authorList>
            <person name="Camilli A."/>
            <person name="Ajao Y."/>
            <person name="Guo X."/>
        </authorList>
    </citation>
    <scope>NUCLEOTIDE SEQUENCE</scope>
    <source>
        <strain evidence="2">LBG001</strain>
    </source>
</reference>
<dbReference type="PROSITE" id="PS51257">
    <property type="entry name" value="PROKAR_LIPOPROTEIN"/>
    <property type="match status" value="1"/>
</dbReference>
<name>A0ABY4CC57_9BACT</name>
<evidence type="ECO:0000256" key="1">
    <source>
        <dbReference type="SAM" id="SignalP"/>
    </source>
</evidence>
<dbReference type="RefSeq" id="WP_243539450.1">
    <property type="nucleotide sequence ID" value="NZ_CP093442.1"/>
</dbReference>
<dbReference type="Proteomes" id="UP000830116">
    <property type="component" value="Chromosome"/>
</dbReference>
<evidence type="ECO:0000313" key="3">
    <source>
        <dbReference type="Proteomes" id="UP000830116"/>
    </source>
</evidence>
<accession>A0ABY4CC57</accession>
<proteinExistence type="predicted"/>